<dbReference type="PATRIC" id="fig|1392007.3.peg.1869"/>
<keyword evidence="2" id="KW-1185">Reference proteome</keyword>
<dbReference type="RefSeq" id="WP_023860448.1">
    <property type="nucleotide sequence ID" value="NZ_AWWH01000193.1"/>
</dbReference>
<accession>V7HVP3</accession>
<reference evidence="1 2" key="1">
    <citation type="journal article" date="2014" name="Genome Announc.">
        <title>The Genome of the Predominant Equine Lactobacillus Species, Lactobacillus equi, Is Reflective of Its Lifestyle Adaptations to an Herbivorous Host.</title>
        <authorList>
            <person name="O'Donnell M.M."/>
            <person name="Harris H.M."/>
            <person name="O'Toole P.W."/>
            <person name="Ross R.P."/>
        </authorList>
    </citation>
    <scope>NUCLEOTIDE SEQUENCE [LARGE SCALE GENOMIC DNA]</scope>
    <source>
        <strain evidence="1 2">DPC 6820</strain>
    </source>
</reference>
<dbReference type="AlphaFoldDB" id="V7HVP3"/>
<dbReference type="Proteomes" id="UP000018559">
    <property type="component" value="Unassembled WGS sequence"/>
</dbReference>
<evidence type="ECO:0000313" key="1">
    <source>
        <dbReference type="EMBL" id="ETA73335.1"/>
    </source>
</evidence>
<gene>
    <name evidence="1" type="ORF">LEQ_0181c</name>
</gene>
<name>V7HVP3_9LACO</name>
<organism evidence="1 2">
    <name type="scientific">Ligilactobacillus equi DPC 6820</name>
    <dbReference type="NCBI Taxonomy" id="1392007"/>
    <lineage>
        <taxon>Bacteria</taxon>
        <taxon>Bacillati</taxon>
        <taxon>Bacillota</taxon>
        <taxon>Bacilli</taxon>
        <taxon>Lactobacillales</taxon>
        <taxon>Lactobacillaceae</taxon>
        <taxon>Ligilactobacillus</taxon>
    </lineage>
</organism>
<proteinExistence type="predicted"/>
<protein>
    <submittedName>
        <fullName evidence="1">Uncharacterized protein</fullName>
    </submittedName>
</protein>
<comment type="caution">
    <text evidence="1">The sequence shown here is derived from an EMBL/GenBank/DDBJ whole genome shotgun (WGS) entry which is preliminary data.</text>
</comment>
<evidence type="ECO:0000313" key="2">
    <source>
        <dbReference type="Proteomes" id="UP000018559"/>
    </source>
</evidence>
<dbReference type="EMBL" id="AWWH01000193">
    <property type="protein sequence ID" value="ETA73335.1"/>
    <property type="molecule type" value="Genomic_DNA"/>
</dbReference>
<sequence>MRNYDLNTVKEDLKAISTLIKDKTVEQIDVKESNNSYGTKSYFFERTAPLLDFLADKLAETVKQLENLNLKEDE</sequence>